<evidence type="ECO:0000256" key="2">
    <source>
        <dbReference type="ARBA" id="ARBA00012265"/>
    </source>
</evidence>
<dbReference type="GO" id="GO:0030488">
    <property type="term" value="P:tRNA methylation"/>
    <property type="evidence" value="ECO:0007669"/>
    <property type="project" value="TreeGrafter"/>
</dbReference>
<dbReference type="PANTHER" id="PTHR23245">
    <property type="entry name" value="TRNA METHYLTRANSFERASE"/>
    <property type="match status" value="1"/>
</dbReference>
<dbReference type="InterPro" id="IPR029063">
    <property type="entry name" value="SAM-dependent_MTases_sf"/>
</dbReference>
<proteinExistence type="predicted"/>
<evidence type="ECO:0000256" key="3">
    <source>
        <dbReference type="ARBA" id="ARBA00022679"/>
    </source>
</evidence>
<feature type="domain" description="SAM-dependent methyltransferase TRM5/TYW2-type" evidence="8">
    <location>
        <begin position="46"/>
        <end position="366"/>
    </location>
</feature>
<dbReference type="GO" id="GO:0102522">
    <property type="term" value="F:tRNA 4-demethylwyosine alpha-amino-alpha-carboxypropyltransferase activity"/>
    <property type="evidence" value="ECO:0007669"/>
    <property type="project" value="UniProtKB-EC"/>
</dbReference>
<keyword evidence="3" id="KW-0808">Transferase</keyword>
<dbReference type="InterPro" id="IPR026274">
    <property type="entry name" value="tRNA_wybutosine_synth_prot_2"/>
</dbReference>
<dbReference type="GO" id="GO:0008757">
    <property type="term" value="F:S-adenosylmethionine-dependent methyltransferase activity"/>
    <property type="evidence" value="ECO:0007669"/>
    <property type="project" value="InterPro"/>
</dbReference>
<dbReference type="PROSITE" id="PS51684">
    <property type="entry name" value="SAM_MT_TRM5_TYW2"/>
    <property type="match status" value="1"/>
</dbReference>
<dbReference type="EC" id="2.5.1.114" evidence="2"/>
<dbReference type="STRING" id="1448308.A0A2T2N8U8"/>
<dbReference type="AlphaFoldDB" id="A0A2T2N8U8"/>
<reference evidence="9 10" key="1">
    <citation type="journal article" date="2018" name="Front. Microbiol.">
        <title>Genome-Wide Analysis of Corynespora cassiicola Leaf Fall Disease Putative Effectors.</title>
        <authorList>
            <person name="Lopez D."/>
            <person name="Ribeiro S."/>
            <person name="Label P."/>
            <person name="Fumanal B."/>
            <person name="Venisse J.S."/>
            <person name="Kohler A."/>
            <person name="de Oliveira R.R."/>
            <person name="Labutti K."/>
            <person name="Lipzen A."/>
            <person name="Lail K."/>
            <person name="Bauer D."/>
            <person name="Ohm R.A."/>
            <person name="Barry K.W."/>
            <person name="Spatafora J."/>
            <person name="Grigoriev I.V."/>
            <person name="Martin F.M."/>
            <person name="Pujade-Renaud V."/>
        </authorList>
    </citation>
    <scope>NUCLEOTIDE SEQUENCE [LARGE SCALE GENOMIC DNA]</scope>
    <source>
        <strain evidence="9 10">Philippines</strain>
    </source>
</reference>
<dbReference type="OrthoDB" id="2387925at2759"/>
<dbReference type="InterPro" id="IPR030382">
    <property type="entry name" value="MeTrfase_TRM5/TYW2"/>
</dbReference>
<dbReference type="Gene3D" id="3.40.50.150">
    <property type="entry name" value="Vaccinia Virus protein VP39"/>
    <property type="match status" value="1"/>
</dbReference>
<accession>A0A2T2N8U8</accession>
<evidence type="ECO:0000256" key="5">
    <source>
        <dbReference type="ARBA" id="ARBA00022694"/>
    </source>
</evidence>
<feature type="coiled-coil region" evidence="7">
    <location>
        <begin position="310"/>
        <end position="337"/>
    </location>
</feature>
<evidence type="ECO:0000313" key="9">
    <source>
        <dbReference type="EMBL" id="PSN61833.1"/>
    </source>
</evidence>
<evidence type="ECO:0000256" key="6">
    <source>
        <dbReference type="ARBA" id="ARBA00049400"/>
    </source>
</evidence>
<dbReference type="Pfam" id="PF02475">
    <property type="entry name" value="TRM5-TYW2_MTfase"/>
    <property type="match status" value="1"/>
</dbReference>
<dbReference type="SUPFAM" id="SSF53335">
    <property type="entry name" value="S-adenosyl-L-methionine-dependent methyltransferases"/>
    <property type="match status" value="1"/>
</dbReference>
<sequence>MVTSFPDSYSIYKPMLLLPHNAFTSSPWTKLLENHPANSVTLTPLWEKLANGLGVTHIATNAGIPLTKLPPNVEPTYSALDENILRSPVNLTPIYGDFGPPVTPQRLSTPTPEDYASAFWVSHTQNGIHQIWAPLYTMFSRGNIREKTRVLNLPSRQNGCAAVDLYAGIGYFAFSYKKAGIDKVLCWELNPWSIEGLRRGAERNGWSTRIFKELPTDADGYKVWAKAKDKAGSDAADFLIFQQSNEYACWALASLDPGYDSRVSVPPVRHVNCGFLPSSSLSWEAAVRCIDGEAGGWIHAHENVAVDRIDKKKDEVVAEMQRHLDELEAEKGSTESRRTVARWEHTEKVKTYAPGVMHVVFDVSID</sequence>
<evidence type="ECO:0000256" key="1">
    <source>
        <dbReference type="ARBA" id="ARBA00004797"/>
    </source>
</evidence>
<evidence type="ECO:0000256" key="4">
    <source>
        <dbReference type="ARBA" id="ARBA00022691"/>
    </source>
</evidence>
<keyword evidence="4" id="KW-0949">S-adenosyl-L-methionine</keyword>
<evidence type="ECO:0000313" key="10">
    <source>
        <dbReference type="Proteomes" id="UP000240883"/>
    </source>
</evidence>
<feature type="non-terminal residue" evidence="9">
    <location>
        <position position="366"/>
    </location>
</feature>
<comment type="catalytic activity">
    <reaction evidence="6">
        <text>4-demethylwyosine(37) in tRNA(Phe) + S-adenosyl-L-methionine = 4-demethyl-7-[(3S)-3-amino-3-carboxypropyl]wyosine(37) in tRNA(Phe) + S-methyl-5'-thioadenosine + H(+)</text>
        <dbReference type="Rhea" id="RHEA:36355"/>
        <dbReference type="Rhea" id="RHEA-COMP:10164"/>
        <dbReference type="Rhea" id="RHEA-COMP:10378"/>
        <dbReference type="ChEBI" id="CHEBI:15378"/>
        <dbReference type="ChEBI" id="CHEBI:17509"/>
        <dbReference type="ChEBI" id="CHEBI:59789"/>
        <dbReference type="ChEBI" id="CHEBI:64315"/>
        <dbReference type="ChEBI" id="CHEBI:73550"/>
        <dbReference type="EC" id="2.5.1.114"/>
    </reaction>
</comment>
<dbReference type="InterPro" id="IPR056743">
    <property type="entry name" value="TRM5-TYW2-like_MTfase"/>
</dbReference>
<dbReference type="GO" id="GO:0031591">
    <property type="term" value="P:wybutosine biosynthetic process"/>
    <property type="evidence" value="ECO:0007669"/>
    <property type="project" value="InterPro"/>
</dbReference>
<name>A0A2T2N8U8_CORCC</name>
<keyword evidence="5" id="KW-0819">tRNA processing</keyword>
<dbReference type="PIRSF" id="PIRSF038972">
    <property type="entry name" value="Trm12"/>
    <property type="match status" value="1"/>
</dbReference>
<protein>
    <recommendedName>
        <fullName evidence="2">tRNA(Phe) (4-demethylwyosine(37)-C(7)) aminocarboxypropyltransferase</fullName>
        <ecNumber evidence="2">2.5.1.114</ecNumber>
    </recommendedName>
</protein>
<keyword evidence="7" id="KW-0175">Coiled coil</keyword>
<organism evidence="9 10">
    <name type="scientific">Corynespora cassiicola Philippines</name>
    <dbReference type="NCBI Taxonomy" id="1448308"/>
    <lineage>
        <taxon>Eukaryota</taxon>
        <taxon>Fungi</taxon>
        <taxon>Dikarya</taxon>
        <taxon>Ascomycota</taxon>
        <taxon>Pezizomycotina</taxon>
        <taxon>Dothideomycetes</taxon>
        <taxon>Pleosporomycetidae</taxon>
        <taxon>Pleosporales</taxon>
        <taxon>Corynesporascaceae</taxon>
        <taxon>Corynespora</taxon>
    </lineage>
</organism>
<evidence type="ECO:0000256" key="7">
    <source>
        <dbReference type="SAM" id="Coils"/>
    </source>
</evidence>
<dbReference type="PANTHER" id="PTHR23245:SF25">
    <property type="entry name" value="TRNA WYBUTOSINE-SYNTHESIZING PROTEIN 2 HOMOLOG"/>
    <property type="match status" value="1"/>
</dbReference>
<keyword evidence="10" id="KW-1185">Reference proteome</keyword>
<dbReference type="GO" id="GO:0008175">
    <property type="term" value="F:tRNA methyltransferase activity"/>
    <property type="evidence" value="ECO:0007669"/>
    <property type="project" value="TreeGrafter"/>
</dbReference>
<dbReference type="GO" id="GO:0005737">
    <property type="term" value="C:cytoplasm"/>
    <property type="evidence" value="ECO:0007669"/>
    <property type="project" value="TreeGrafter"/>
</dbReference>
<dbReference type="EMBL" id="KZ678143">
    <property type="protein sequence ID" value="PSN61833.1"/>
    <property type="molecule type" value="Genomic_DNA"/>
</dbReference>
<dbReference type="Proteomes" id="UP000240883">
    <property type="component" value="Unassembled WGS sequence"/>
</dbReference>
<gene>
    <name evidence="9" type="ORF">BS50DRAFT_533814</name>
</gene>
<evidence type="ECO:0000259" key="8">
    <source>
        <dbReference type="PROSITE" id="PS51684"/>
    </source>
</evidence>
<comment type="pathway">
    <text evidence="1">tRNA modification; wybutosine-tRNA(Phe) biosynthesis.</text>
</comment>